<accession>A0A8H6KMV6</accession>
<dbReference type="Proteomes" id="UP000639643">
    <property type="component" value="Unassembled WGS sequence"/>
</dbReference>
<evidence type="ECO:0000256" key="1">
    <source>
        <dbReference type="SAM" id="MobiDB-lite"/>
    </source>
</evidence>
<proteinExistence type="predicted"/>
<organism evidence="2 3">
    <name type="scientific">Colletotrichum musicola</name>
    <dbReference type="NCBI Taxonomy" id="2175873"/>
    <lineage>
        <taxon>Eukaryota</taxon>
        <taxon>Fungi</taxon>
        <taxon>Dikarya</taxon>
        <taxon>Ascomycota</taxon>
        <taxon>Pezizomycotina</taxon>
        <taxon>Sordariomycetes</taxon>
        <taxon>Hypocreomycetidae</taxon>
        <taxon>Glomerellales</taxon>
        <taxon>Glomerellaceae</taxon>
        <taxon>Colletotrichum</taxon>
        <taxon>Colletotrichum orchidearum species complex</taxon>
    </lineage>
</organism>
<dbReference type="EMBL" id="WIGM01000204">
    <property type="protein sequence ID" value="KAF6834015.1"/>
    <property type="molecule type" value="Genomic_DNA"/>
</dbReference>
<evidence type="ECO:0000313" key="2">
    <source>
        <dbReference type="EMBL" id="KAF6834015.1"/>
    </source>
</evidence>
<dbReference type="AlphaFoldDB" id="A0A8H6KMV6"/>
<feature type="compositionally biased region" description="Low complexity" evidence="1">
    <location>
        <begin position="10"/>
        <end position="21"/>
    </location>
</feature>
<name>A0A8H6KMV6_9PEZI</name>
<reference evidence="2" key="1">
    <citation type="journal article" date="2020" name="Phytopathology">
        <title>Genome Sequence Resources of Colletotrichum truncatum, C. plurivorum, C. musicola, and C. sojae: Four Species Pathogenic to Soybean (Glycine max).</title>
        <authorList>
            <person name="Rogerio F."/>
            <person name="Boufleur T.R."/>
            <person name="Ciampi-Guillardi M."/>
            <person name="Sukno S.A."/>
            <person name="Thon M.R."/>
            <person name="Massola Junior N.S."/>
            <person name="Baroncelli R."/>
        </authorList>
    </citation>
    <scope>NUCLEOTIDE SEQUENCE</scope>
    <source>
        <strain evidence="2">LFN0074</strain>
    </source>
</reference>
<feature type="region of interest" description="Disordered" evidence="1">
    <location>
        <begin position="1"/>
        <end position="98"/>
    </location>
</feature>
<protein>
    <submittedName>
        <fullName evidence="2">Uncharacterized protein</fullName>
    </submittedName>
</protein>
<feature type="compositionally biased region" description="Basic and acidic residues" evidence="1">
    <location>
        <begin position="25"/>
        <end position="44"/>
    </location>
</feature>
<feature type="compositionally biased region" description="Polar residues" evidence="1">
    <location>
        <begin position="80"/>
        <end position="90"/>
    </location>
</feature>
<gene>
    <name evidence="2" type="ORF">CMUS01_06331</name>
</gene>
<evidence type="ECO:0000313" key="3">
    <source>
        <dbReference type="Proteomes" id="UP000639643"/>
    </source>
</evidence>
<keyword evidence="3" id="KW-1185">Reference proteome</keyword>
<comment type="caution">
    <text evidence="2">The sequence shown here is derived from an EMBL/GenBank/DDBJ whole genome shotgun (WGS) entry which is preliminary data.</text>
</comment>
<sequence length="98" mass="10377">MPTKSGAATSSQRGLLSSQLGTRSGRLDQMDSDVGHVRRDEETRVIATGLVSSKGQRHSPHSQSGSLTLLRLPSPPPQAATDQGPNTIEQTPHRLGTP</sequence>